<name>A0A1V3XXF6_MYCKA</name>
<comment type="caution">
    <text evidence="1">The sequence shown here is derived from an EMBL/GenBank/DDBJ whole genome shotgun (WGS) entry which is preliminary data.</text>
</comment>
<dbReference type="EMBL" id="MVBN01000001">
    <property type="protein sequence ID" value="OOK83939.1"/>
    <property type="molecule type" value="Genomic_DNA"/>
</dbReference>
<evidence type="ECO:0000313" key="2">
    <source>
        <dbReference type="Proteomes" id="UP000188532"/>
    </source>
</evidence>
<evidence type="ECO:0000313" key="1">
    <source>
        <dbReference type="EMBL" id="OOK83939.1"/>
    </source>
</evidence>
<reference evidence="1 2" key="1">
    <citation type="submission" date="2017-02" db="EMBL/GenBank/DDBJ databases">
        <title>Complete genome sequences of Mycobacterium kansasii strains isolated from rhesus macaques.</title>
        <authorList>
            <person name="Panda A."/>
            <person name="Nagaraj S."/>
            <person name="Zhao X."/>
            <person name="Tettelin H."/>
            <person name="Detolla L.J."/>
        </authorList>
    </citation>
    <scope>NUCLEOTIDE SEQUENCE [LARGE SCALE GENOMIC DNA]</scope>
    <source>
        <strain evidence="1 2">11-3469</strain>
    </source>
</reference>
<dbReference type="AlphaFoldDB" id="A0A1V3XXF6"/>
<organism evidence="1 2">
    <name type="scientific">Mycobacterium kansasii</name>
    <dbReference type="NCBI Taxonomy" id="1768"/>
    <lineage>
        <taxon>Bacteria</taxon>
        <taxon>Bacillati</taxon>
        <taxon>Actinomycetota</taxon>
        <taxon>Actinomycetes</taxon>
        <taxon>Mycobacteriales</taxon>
        <taxon>Mycobacteriaceae</taxon>
        <taxon>Mycobacterium</taxon>
    </lineage>
</organism>
<gene>
    <name evidence="1" type="ORF">BZL29_1269</name>
</gene>
<sequence length="61" mass="6208">MQPAAGPVRALSKALPMLKPIVPDPGFPLQLVHHDDVAAAIALAATAPVPPGHTTSPPMAR</sequence>
<protein>
    <submittedName>
        <fullName evidence="1">UDP-glucose 4-epimerase, GalE4 domain protein</fullName>
    </submittedName>
</protein>
<accession>A0A1V3XXF6</accession>
<dbReference type="Proteomes" id="UP000188532">
    <property type="component" value="Unassembled WGS sequence"/>
</dbReference>
<proteinExistence type="predicted"/>